<protein>
    <recommendedName>
        <fullName evidence="6">DUF2490 domain-containing protein</fullName>
    </recommendedName>
</protein>
<evidence type="ECO:0000256" key="1">
    <source>
        <dbReference type="SAM" id="SignalP"/>
    </source>
</evidence>
<dbReference type="Pfam" id="PF10677">
    <property type="entry name" value="DUF2490"/>
    <property type="match status" value="1"/>
</dbReference>
<feature type="signal peptide" evidence="1">
    <location>
        <begin position="1"/>
        <end position="24"/>
    </location>
</feature>
<evidence type="ECO:0008006" key="6">
    <source>
        <dbReference type="Google" id="ProtNLM"/>
    </source>
</evidence>
<dbReference type="EMBL" id="MUGY01000024">
    <property type="protein sequence ID" value="OXA92016.1"/>
    <property type="molecule type" value="Genomic_DNA"/>
</dbReference>
<dbReference type="RefSeq" id="WP_035623870.1">
    <property type="nucleotide sequence ID" value="NZ_JBEWQG010000047.1"/>
</dbReference>
<dbReference type="AlphaFoldDB" id="A0A086AEB8"/>
<evidence type="ECO:0000313" key="3">
    <source>
        <dbReference type="EMBL" id="OXA92016.1"/>
    </source>
</evidence>
<proteinExistence type="predicted"/>
<keyword evidence="5" id="KW-1185">Reference proteome</keyword>
<dbReference type="SUPFAM" id="SSF56935">
    <property type="entry name" value="Porins"/>
    <property type="match status" value="1"/>
</dbReference>
<evidence type="ECO:0000313" key="2">
    <source>
        <dbReference type="EMBL" id="KFF15032.1"/>
    </source>
</evidence>
<gene>
    <name evidence="3" type="ORF">B0A62_16620</name>
    <name evidence="2" type="ORF">IW20_15310</name>
</gene>
<accession>A0A086AEB8</accession>
<feature type="chain" id="PRO_5001802532" description="DUF2490 domain-containing protein" evidence="1">
    <location>
        <begin position="25"/>
        <end position="247"/>
    </location>
</feature>
<dbReference type="EMBL" id="JPRM01000024">
    <property type="protein sequence ID" value="KFF15032.1"/>
    <property type="molecule type" value="Genomic_DNA"/>
</dbReference>
<evidence type="ECO:0000313" key="4">
    <source>
        <dbReference type="Proteomes" id="UP000028712"/>
    </source>
</evidence>
<sequence length="247" mass="28801">MISRLPLISLISITILFLSTTVNAQTQNTFTGWSAVFFTYKLNDKFSLHFDGQARSSDELKNLQSYIIRPGLNYHIKDNMIATVGYAYIGNNRSVMDIDGWIPEHRIWEQFIFNQKFKLADRPVTLQHRFRLEQRFMGQATIDQNELVTDNYEFAQRLRYFARSIFPLSKTDNFTKGAFLALQNEVFFNVQNAPNDNFFDQNRAYLALGWRLTPKFDLEAGYMNQYVLGKNNNTVNNIVQVAAYVRL</sequence>
<evidence type="ECO:0000313" key="5">
    <source>
        <dbReference type="Proteomes" id="UP000198424"/>
    </source>
</evidence>
<dbReference type="Proteomes" id="UP000198424">
    <property type="component" value="Unassembled WGS sequence"/>
</dbReference>
<dbReference type="eggNOG" id="COG2067">
    <property type="taxonomic scope" value="Bacteria"/>
</dbReference>
<name>A0A086AEB8_FLAHY</name>
<reference evidence="2 4" key="1">
    <citation type="submission" date="2014-07" db="EMBL/GenBank/DDBJ databases">
        <title>Genome of Flavobacterium hydatis DSM 2063.</title>
        <authorList>
            <person name="Pipes S.E."/>
            <person name="Stropko S.J."/>
            <person name="Newman J.D."/>
        </authorList>
    </citation>
    <scope>NUCLEOTIDE SEQUENCE [LARGE SCALE GENOMIC DNA]</scope>
    <source>
        <strain evidence="2 4">DSM 2063</strain>
    </source>
</reference>
<dbReference type="InterPro" id="IPR019619">
    <property type="entry name" value="DUF2490"/>
</dbReference>
<reference evidence="3 5" key="2">
    <citation type="submission" date="2016-11" db="EMBL/GenBank/DDBJ databases">
        <title>Whole genomes of Flavobacteriaceae.</title>
        <authorList>
            <person name="Stine C."/>
            <person name="Li C."/>
            <person name="Tadesse D."/>
        </authorList>
    </citation>
    <scope>NUCLEOTIDE SEQUENCE [LARGE SCALE GENOMIC DNA]</scope>
    <source>
        <strain evidence="3 5">ATCC 29551</strain>
    </source>
</reference>
<organism evidence="2 4">
    <name type="scientific">Flavobacterium hydatis</name>
    <name type="common">Cytophaga aquatilis</name>
    <dbReference type="NCBI Taxonomy" id="991"/>
    <lineage>
        <taxon>Bacteria</taxon>
        <taxon>Pseudomonadati</taxon>
        <taxon>Bacteroidota</taxon>
        <taxon>Flavobacteriia</taxon>
        <taxon>Flavobacteriales</taxon>
        <taxon>Flavobacteriaceae</taxon>
        <taxon>Flavobacterium</taxon>
    </lineage>
</organism>
<comment type="caution">
    <text evidence="2">The sequence shown here is derived from an EMBL/GenBank/DDBJ whole genome shotgun (WGS) entry which is preliminary data.</text>
</comment>
<keyword evidence="1" id="KW-0732">Signal</keyword>
<dbReference type="Proteomes" id="UP000028712">
    <property type="component" value="Unassembled WGS sequence"/>
</dbReference>